<feature type="compositionally biased region" description="Acidic residues" evidence="1">
    <location>
        <begin position="45"/>
        <end position="71"/>
    </location>
</feature>
<feature type="region of interest" description="Disordered" evidence="1">
    <location>
        <begin position="31"/>
        <end position="78"/>
    </location>
</feature>
<name>A0A397JDP5_9GLOM</name>
<dbReference type="AlphaFoldDB" id="A0A397JDP5"/>
<gene>
    <name evidence="2" type="ORF">Glove_103g275</name>
</gene>
<reference evidence="2 3" key="1">
    <citation type="submission" date="2018-08" db="EMBL/GenBank/DDBJ databases">
        <title>Genome and evolution of the arbuscular mycorrhizal fungus Diversispora epigaea (formerly Glomus versiforme) and its bacterial endosymbionts.</title>
        <authorList>
            <person name="Sun X."/>
            <person name="Fei Z."/>
            <person name="Harrison M."/>
        </authorList>
    </citation>
    <scope>NUCLEOTIDE SEQUENCE [LARGE SCALE GENOMIC DNA]</scope>
    <source>
        <strain evidence="2 3">IT104</strain>
    </source>
</reference>
<organism evidence="2 3">
    <name type="scientific">Diversispora epigaea</name>
    <dbReference type="NCBI Taxonomy" id="1348612"/>
    <lineage>
        <taxon>Eukaryota</taxon>
        <taxon>Fungi</taxon>
        <taxon>Fungi incertae sedis</taxon>
        <taxon>Mucoromycota</taxon>
        <taxon>Glomeromycotina</taxon>
        <taxon>Glomeromycetes</taxon>
        <taxon>Diversisporales</taxon>
        <taxon>Diversisporaceae</taxon>
        <taxon>Diversispora</taxon>
    </lineage>
</organism>
<evidence type="ECO:0000313" key="3">
    <source>
        <dbReference type="Proteomes" id="UP000266861"/>
    </source>
</evidence>
<sequence>MCKDSGEVVKSQNEWLDKIRKEYVQVRENIDDDLMVRNPNHSYSDDDNDDDDDDDDDVGDDVDDEIPDNEISDNKDNS</sequence>
<protein>
    <submittedName>
        <fullName evidence="2">Uncharacterized protein</fullName>
    </submittedName>
</protein>
<keyword evidence="3" id="KW-1185">Reference proteome</keyword>
<dbReference type="Proteomes" id="UP000266861">
    <property type="component" value="Unassembled WGS sequence"/>
</dbReference>
<comment type="caution">
    <text evidence="2">The sequence shown here is derived from an EMBL/GenBank/DDBJ whole genome shotgun (WGS) entry which is preliminary data.</text>
</comment>
<dbReference type="EMBL" id="PQFF01000096">
    <property type="protein sequence ID" value="RHZ82780.1"/>
    <property type="molecule type" value="Genomic_DNA"/>
</dbReference>
<evidence type="ECO:0000256" key="1">
    <source>
        <dbReference type="SAM" id="MobiDB-lite"/>
    </source>
</evidence>
<accession>A0A397JDP5</accession>
<proteinExistence type="predicted"/>
<evidence type="ECO:0000313" key="2">
    <source>
        <dbReference type="EMBL" id="RHZ82780.1"/>
    </source>
</evidence>
<dbReference type="STRING" id="1348612.A0A397JDP5"/>